<evidence type="ECO:0000313" key="1">
    <source>
        <dbReference type="EMBL" id="XCJ18226.1"/>
    </source>
</evidence>
<dbReference type="EMBL" id="CP159510">
    <property type="protein sequence ID" value="XCJ18226.1"/>
    <property type="molecule type" value="Genomic_DNA"/>
</dbReference>
<gene>
    <name evidence="1" type="ORF">ABNN70_07250</name>
</gene>
<organism evidence="1">
    <name type="scientific">Sporolactobacillus sp. Y61</name>
    <dbReference type="NCBI Taxonomy" id="3160863"/>
    <lineage>
        <taxon>Bacteria</taxon>
        <taxon>Bacillati</taxon>
        <taxon>Bacillota</taxon>
        <taxon>Bacilli</taxon>
        <taxon>Bacillales</taxon>
        <taxon>Sporolactobacillaceae</taxon>
        <taxon>Sporolactobacillus</taxon>
    </lineage>
</organism>
<dbReference type="AlphaFoldDB" id="A0AAU8IJF2"/>
<accession>A0AAU8IJF2</accession>
<name>A0AAU8IJF2_9BACL</name>
<proteinExistence type="predicted"/>
<sequence>MRELRNMMAVSVILFIGVLLTASGSAQNHPVVKHIPADHYETREIVINPVETGNT</sequence>
<dbReference type="RefSeq" id="WP_353949292.1">
    <property type="nucleotide sequence ID" value="NZ_CP159510.1"/>
</dbReference>
<reference evidence="1" key="1">
    <citation type="submission" date="2024-06" db="EMBL/GenBank/DDBJ databases">
        <authorList>
            <person name="Fan A."/>
            <person name="Zhang F.Y."/>
            <person name="Zhang L."/>
        </authorList>
    </citation>
    <scope>NUCLEOTIDE SEQUENCE</scope>
    <source>
        <strain evidence="1">Y61</strain>
    </source>
</reference>
<protein>
    <submittedName>
        <fullName evidence="1">Uncharacterized protein</fullName>
    </submittedName>
</protein>